<organism evidence="1 2">
    <name type="scientific">Aeoliella mucimassa</name>
    <dbReference type="NCBI Taxonomy" id="2527972"/>
    <lineage>
        <taxon>Bacteria</taxon>
        <taxon>Pseudomonadati</taxon>
        <taxon>Planctomycetota</taxon>
        <taxon>Planctomycetia</taxon>
        <taxon>Pirellulales</taxon>
        <taxon>Lacipirellulaceae</taxon>
        <taxon>Aeoliella</taxon>
    </lineage>
</organism>
<evidence type="ECO:0000313" key="2">
    <source>
        <dbReference type="Proteomes" id="UP000315750"/>
    </source>
</evidence>
<gene>
    <name evidence="1" type="ORF">Pan181_05310</name>
</gene>
<name>A0A518AHZ5_9BACT</name>
<keyword evidence="2" id="KW-1185">Reference proteome</keyword>
<proteinExistence type="predicted"/>
<evidence type="ECO:0000313" key="1">
    <source>
        <dbReference type="EMBL" id="QDU54350.1"/>
    </source>
</evidence>
<reference evidence="1 2" key="1">
    <citation type="submission" date="2019-02" db="EMBL/GenBank/DDBJ databases">
        <title>Deep-cultivation of Planctomycetes and their phenomic and genomic characterization uncovers novel biology.</title>
        <authorList>
            <person name="Wiegand S."/>
            <person name="Jogler M."/>
            <person name="Boedeker C."/>
            <person name="Pinto D."/>
            <person name="Vollmers J."/>
            <person name="Rivas-Marin E."/>
            <person name="Kohn T."/>
            <person name="Peeters S.H."/>
            <person name="Heuer A."/>
            <person name="Rast P."/>
            <person name="Oberbeckmann S."/>
            <person name="Bunk B."/>
            <person name="Jeske O."/>
            <person name="Meyerdierks A."/>
            <person name="Storesund J.E."/>
            <person name="Kallscheuer N."/>
            <person name="Luecker S."/>
            <person name="Lage O.M."/>
            <person name="Pohl T."/>
            <person name="Merkel B.J."/>
            <person name="Hornburger P."/>
            <person name="Mueller R.-W."/>
            <person name="Bruemmer F."/>
            <person name="Labrenz M."/>
            <person name="Spormann A.M."/>
            <person name="Op den Camp H."/>
            <person name="Overmann J."/>
            <person name="Amann R."/>
            <person name="Jetten M.S.M."/>
            <person name="Mascher T."/>
            <person name="Medema M.H."/>
            <person name="Devos D.P."/>
            <person name="Kaster A.-K."/>
            <person name="Ovreas L."/>
            <person name="Rohde M."/>
            <person name="Galperin M.Y."/>
            <person name="Jogler C."/>
        </authorList>
    </citation>
    <scope>NUCLEOTIDE SEQUENCE [LARGE SCALE GENOMIC DNA]</scope>
    <source>
        <strain evidence="1 2">Pan181</strain>
    </source>
</reference>
<dbReference type="Pfam" id="PF09855">
    <property type="entry name" value="Zn_ribbon_13"/>
    <property type="match status" value="1"/>
</dbReference>
<sequence>MWQCNQCRELLEDQFDACWKCGCSRAANLATDMLSDSSNSQLSETDSLRFIEQYRCAKCGHDESVLERIEGRGTGHGHGRMLAKDFLAVSCDRCGYAEFYNLSILEQRTGMQNFFRQLFRS</sequence>
<dbReference type="KEGG" id="amuc:Pan181_05310"/>
<protein>
    <submittedName>
        <fullName evidence="1">Uncharacterized protein</fullName>
    </submittedName>
</protein>
<dbReference type="Proteomes" id="UP000315750">
    <property type="component" value="Chromosome"/>
</dbReference>
<dbReference type="EMBL" id="CP036278">
    <property type="protein sequence ID" value="QDU54350.1"/>
    <property type="molecule type" value="Genomic_DNA"/>
</dbReference>
<accession>A0A518AHZ5</accession>
<dbReference type="InterPro" id="IPR018652">
    <property type="entry name" value="DUF2082_NA-bd_Znr"/>
</dbReference>
<dbReference type="OrthoDB" id="292679at2"/>
<dbReference type="AlphaFoldDB" id="A0A518AHZ5"/>
<dbReference type="RefSeq" id="WP_145245344.1">
    <property type="nucleotide sequence ID" value="NZ_CP036278.1"/>
</dbReference>